<evidence type="ECO:0000313" key="1">
    <source>
        <dbReference type="EMBL" id="QBK89179.1"/>
    </source>
</evidence>
<gene>
    <name evidence="1" type="ORF">LCMiAC02_02730</name>
</gene>
<sequence>MVIAKKDTHVKSSFQKKQRTTFSKSSIQKKRHNAMAILQSKKKQNFTKKIMIVKVDNMLTLNITKQSIIPFKKNLNFQKNALKHSFEKNKMVPSNNNGYVYCVNKRAVIHIFTPGTSTECVYMGNRSSSQTNKNKVLKNNPKIYKVCFKCSDDELNYFCNLKNTPQIRCVMMGCYVGRKKQQTDVSNWNYLDNYKFNWNYLDNYKIDISNIRLDMNNKSLSFEFAIVNMDRTLNIRKFNNTTKTYRIVGTVKNSVLYLLDFFVEVQSKLRRDKYFVEMPIVFKKGSPRKSPNKSNKYETCTKFEVIQYRPKIGSEKKQEQRLMNRPNIGNKNTQVQKLMNVSNIINNTAQVQIFGNTNYSRQVVIPPMNTNYSRQVVIPPINTNYSRQVIIPPIPSMTTNNRVKLPSIHEIINDPRYKKQYNFSNGPQYNFNNGPQYNFNNGPQYNFNNNNLYQ</sequence>
<proteinExistence type="predicted"/>
<dbReference type="EMBL" id="MK500408">
    <property type="protein sequence ID" value="QBK89179.1"/>
    <property type="molecule type" value="Genomic_DNA"/>
</dbReference>
<reference evidence="1" key="1">
    <citation type="journal article" date="2019" name="MBio">
        <title>Virus Genomes from Deep Sea Sediments Expand the Ocean Megavirome and Support Independent Origins of Viral Gigantism.</title>
        <authorList>
            <person name="Backstrom D."/>
            <person name="Yutin N."/>
            <person name="Jorgensen S.L."/>
            <person name="Dharamshi J."/>
            <person name="Homa F."/>
            <person name="Zaremba-Niedwiedzka K."/>
            <person name="Spang A."/>
            <person name="Wolf Y.I."/>
            <person name="Koonin E.V."/>
            <person name="Ettema T.J."/>
        </authorList>
    </citation>
    <scope>NUCLEOTIDE SEQUENCE</scope>
</reference>
<protein>
    <submittedName>
        <fullName evidence="1">Uncharacterized protein</fullName>
    </submittedName>
</protein>
<organism evidence="1">
    <name type="scientific">Mimivirus LCMiAC02</name>
    <dbReference type="NCBI Taxonomy" id="2506609"/>
    <lineage>
        <taxon>Viruses</taxon>
        <taxon>Varidnaviria</taxon>
        <taxon>Bamfordvirae</taxon>
        <taxon>Nucleocytoviricota</taxon>
        <taxon>Megaviricetes</taxon>
        <taxon>Imitervirales</taxon>
        <taxon>Mimiviridae</taxon>
        <taxon>Klosneuvirinae</taxon>
    </lineage>
</organism>
<accession>A0A481Z175</accession>
<name>A0A481Z175_9VIRU</name>